<comment type="caution">
    <text evidence="1">The sequence shown here is derived from an EMBL/GenBank/DDBJ whole genome shotgun (WGS) entry which is preliminary data.</text>
</comment>
<reference evidence="1" key="1">
    <citation type="journal article" date="2023" name="G3 (Bethesda)">
        <title>Whole genome assemblies of Zophobas morio and Tenebrio molitor.</title>
        <authorList>
            <person name="Kaur S."/>
            <person name="Stinson S.A."/>
            <person name="diCenzo G.C."/>
        </authorList>
    </citation>
    <scope>NUCLEOTIDE SEQUENCE</scope>
    <source>
        <strain evidence="1">QUZm001</strain>
    </source>
</reference>
<dbReference type="EMBL" id="JALNTZ010000008">
    <property type="protein sequence ID" value="KAJ3643977.1"/>
    <property type="molecule type" value="Genomic_DNA"/>
</dbReference>
<evidence type="ECO:0000313" key="1">
    <source>
        <dbReference type="EMBL" id="KAJ3643977.1"/>
    </source>
</evidence>
<keyword evidence="2" id="KW-1185">Reference proteome</keyword>
<name>A0AA38HX81_9CUCU</name>
<gene>
    <name evidence="1" type="ORF">Zmor_026656</name>
</gene>
<organism evidence="1 2">
    <name type="scientific">Zophobas morio</name>
    <dbReference type="NCBI Taxonomy" id="2755281"/>
    <lineage>
        <taxon>Eukaryota</taxon>
        <taxon>Metazoa</taxon>
        <taxon>Ecdysozoa</taxon>
        <taxon>Arthropoda</taxon>
        <taxon>Hexapoda</taxon>
        <taxon>Insecta</taxon>
        <taxon>Pterygota</taxon>
        <taxon>Neoptera</taxon>
        <taxon>Endopterygota</taxon>
        <taxon>Coleoptera</taxon>
        <taxon>Polyphaga</taxon>
        <taxon>Cucujiformia</taxon>
        <taxon>Tenebrionidae</taxon>
        <taxon>Zophobas</taxon>
    </lineage>
</organism>
<proteinExistence type="predicted"/>
<accession>A0AA38HX81</accession>
<dbReference type="AlphaFoldDB" id="A0AA38HX81"/>
<evidence type="ECO:0000313" key="2">
    <source>
        <dbReference type="Proteomes" id="UP001168821"/>
    </source>
</evidence>
<dbReference type="Proteomes" id="UP001168821">
    <property type="component" value="Unassembled WGS sequence"/>
</dbReference>
<evidence type="ECO:0008006" key="3">
    <source>
        <dbReference type="Google" id="ProtNLM"/>
    </source>
</evidence>
<protein>
    <recommendedName>
        <fullName evidence="3">CCHC-type domain-containing protein</fullName>
    </recommendedName>
</protein>
<sequence length="308" mass="34518">MTVDSIEIEAIVTRIISSYVQTVNEQLSEVQEVVFKLYDENTKLHSEISDLNKLVSSLSKESTVTNEEQINKLYYAESLRENSKDIIIIKPKHKEQTVSKTKSDVIGSINPVNSSVQIGTIKNLKDGGLLLGCKNVTEFKRLADEKLSADYVVKEAKVLRPRIRISGISKDVGEDNVMFYVTRQNEFVFGDDSKCKLLKLSPVKNNLDISQALIEVDYLTYKRALSMGHCLVGLNSCNIYDTIDISRCYKCNGFHHTSRNCKSKEPSCPRFAGSHVVKDCNADILKCVNCLSLKEKSKADNIVVEHAA</sequence>